<name>A0A8H3INW8_9LECA</name>
<dbReference type="InterPro" id="IPR051159">
    <property type="entry name" value="Hexapeptide_acetyltransf"/>
</dbReference>
<reference evidence="4" key="1">
    <citation type="submission" date="2021-03" db="EMBL/GenBank/DDBJ databases">
        <authorList>
            <person name="Tagirdzhanova G."/>
        </authorList>
    </citation>
    <scope>NUCLEOTIDE SEQUENCE</scope>
</reference>
<keyword evidence="5" id="KW-1185">Reference proteome</keyword>
<proteinExistence type="inferred from homology"/>
<keyword evidence="2" id="KW-0808">Transferase</keyword>
<dbReference type="PANTHER" id="PTHR23416">
    <property type="entry name" value="SIALIC ACID SYNTHASE-RELATED"/>
    <property type="match status" value="1"/>
</dbReference>
<dbReference type="InterPro" id="IPR011004">
    <property type="entry name" value="Trimer_LpxA-like_sf"/>
</dbReference>
<evidence type="ECO:0000313" key="4">
    <source>
        <dbReference type="EMBL" id="CAF9927895.1"/>
    </source>
</evidence>
<organism evidence="4 5">
    <name type="scientific">Gomphillus americanus</name>
    <dbReference type="NCBI Taxonomy" id="1940652"/>
    <lineage>
        <taxon>Eukaryota</taxon>
        <taxon>Fungi</taxon>
        <taxon>Dikarya</taxon>
        <taxon>Ascomycota</taxon>
        <taxon>Pezizomycotina</taxon>
        <taxon>Lecanoromycetes</taxon>
        <taxon>OSLEUM clade</taxon>
        <taxon>Ostropomycetidae</taxon>
        <taxon>Ostropales</taxon>
        <taxon>Graphidaceae</taxon>
        <taxon>Gomphilloideae</taxon>
        <taxon>Gomphillus</taxon>
    </lineage>
</organism>
<dbReference type="OrthoDB" id="25818at2759"/>
<feature type="compositionally biased region" description="Polar residues" evidence="3">
    <location>
        <begin position="21"/>
        <end position="33"/>
    </location>
</feature>
<evidence type="ECO:0000256" key="2">
    <source>
        <dbReference type="ARBA" id="ARBA00022679"/>
    </source>
</evidence>
<evidence type="ECO:0000313" key="5">
    <source>
        <dbReference type="Proteomes" id="UP000664169"/>
    </source>
</evidence>
<accession>A0A8H3INW8</accession>
<dbReference type="Proteomes" id="UP000664169">
    <property type="component" value="Unassembled WGS sequence"/>
</dbReference>
<dbReference type="GO" id="GO:0008374">
    <property type="term" value="F:O-acyltransferase activity"/>
    <property type="evidence" value="ECO:0007669"/>
    <property type="project" value="TreeGrafter"/>
</dbReference>
<feature type="region of interest" description="Disordered" evidence="3">
    <location>
        <begin position="19"/>
        <end position="46"/>
    </location>
</feature>
<dbReference type="EMBL" id="CAJPDQ010000028">
    <property type="protein sequence ID" value="CAF9927895.1"/>
    <property type="molecule type" value="Genomic_DNA"/>
</dbReference>
<dbReference type="Gene3D" id="2.160.10.10">
    <property type="entry name" value="Hexapeptide repeat proteins"/>
    <property type="match status" value="1"/>
</dbReference>
<comment type="caution">
    <text evidence="4">The sequence shown here is derived from an EMBL/GenBank/DDBJ whole genome shotgun (WGS) entry which is preliminary data.</text>
</comment>
<dbReference type="AlphaFoldDB" id="A0A8H3INW8"/>
<evidence type="ECO:0000256" key="1">
    <source>
        <dbReference type="ARBA" id="ARBA00007274"/>
    </source>
</evidence>
<feature type="compositionally biased region" description="Polar residues" evidence="3">
    <location>
        <begin position="325"/>
        <end position="343"/>
    </location>
</feature>
<sequence>MSMQANLPPLNIAIPPYTLYKHSNTQPTPSNPQDAAPRSPGYPRGFESLLAPLAQPQSPTINQEVTRQSIDASTFSHSRDANPDVRDRRISEDQAAGLWDRLAMIEGRRYNVNSYLIAEDRKQCRKLLSRLNTAGSGSLSSFACLVSELFQLRPIPGPATAAWDEKFGRRCGSKGKDLLLMTPFRCEFGYNLHFGDDVRIGPNCYFNDACMIRIGNGVRIGKNVRFDCNQADSANQENFGVAVASKIEICDGVVIGDDVTIFGGVSVGTRSRVCANITLTEASLSISEGRHLMIYQQSLPVARRMVKDQPQAEPPPPSRPVSQRDNQQAQLPTTCDPYATSSAYPRVEPSGHH</sequence>
<evidence type="ECO:0008006" key="6">
    <source>
        <dbReference type="Google" id="ProtNLM"/>
    </source>
</evidence>
<feature type="region of interest" description="Disordered" evidence="3">
    <location>
        <begin position="304"/>
        <end position="353"/>
    </location>
</feature>
<protein>
    <recommendedName>
        <fullName evidence="6">Mannose-1-phosphate guanylyltransferase</fullName>
    </recommendedName>
</protein>
<gene>
    <name evidence="4" type="ORF">GOMPHAMPRED_004541</name>
</gene>
<evidence type="ECO:0000256" key="3">
    <source>
        <dbReference type="SAM" id="MobiDB-lite"/>
    </source>
</evidence>
<dbReference type="PANTHER" id="PTHR23416:SF23">
    <property type="entry name" value="ACETYLTRANSFERASE C18B11.09C-RELATED"/>
    <property type="match status" value="1"/>
</dbReference>
<dbReference type="SUPFAM" id="SSF51161">
    <property type="entry name" value="Trimeric LpxA-like enzymes"/>
    <property type="match status" value="1"/>
</dbReference>
<comment type="similarity">
    <text evidence="1">Belongs to the transferase hexapeptide repeat family.</text>
</comment>